<reference evidence="1" key="1">
    <citation type="submission" date="2021-08" db="EMBL/GenBank/DDBJ databases">
        <title>WGS assembly of Ceratopteris richardii.</title>
        <authorList>
            <person name="Marchant D.B."/>
            <person name="Chen G."/>
            <person name="Jenkins J."/>
            <person name="Shu S."/>
            <person name="Leebens-Mack J."/>
            <person name="Grimwood J."/>
            <person name="Schmutz J."/>
            <person name="Soltis P."/>
            <person name="Soltis D."/>
            <person name="Chen Z.-H."/>
        </authorList>
    </citation>
    <scope>NUCLEOTIDE SEQUENCE</scope>
    <source>
        <strain evidence="1">Whitten #5841</strain>
        <tissue evidence="1">Leaf</tissue>
    </source>
</reference>
<name>A0A8T2QX63_CERRI</name>
<proteinExistence type="predicted"/>
<evidence type="ECO:0000313" key="1">
    <source>
        <dbReference type="EMBL" id="KAH7288702.1"/>
    </source>
</evidence>
<sequence length="29" mass="3385">MSRLSMGLHNLLTLETLYILLVLSCERHK</sequence>
<protein>
    <submittedName>
        <fullName evidence="1">Uncharacterized protein</fullName>
    </submittedName>
</protein>
<organism evidence="1 2">
    <name type="scientific">Ceratopteris richardii</name>
    <name type="common">Triangle waterfern</name>
    <dbReference type="NCBI Taxonomy" id="49495"/>
    <lineage>
        <taxon>Eukaryota</taxon>
        <taxon>Viridiplantae</taxon>
        <taxon>Streptophyta</taxon>
        <taxon>Embryophyta</taxon>
        <taxon>Tracheophyta</taxon>
        <taxon>Polypodiopsida</taxon>
        <taxon>Polypodiidae</taxon>
        <taxon>Polypodiales</taxon>
        <taxon>Pteridineae</taxon>
        <taxon>Pteridaceae</taxon>
        <taxon>Parkerioideae</taxon>
        <taxon>Ceratopteris</taxon>
    </lineage>
</organism>
<dbReference type="Proteomes" id="UP000825935">
    <property type="component" value="Chromosome 31"/>
</dbReference>
<accession>A0A8T2QX63</accession>
<evidence type="ECO:0000313" key="2">
    <source>
        <dbReference type="Proteomes" id="UP000825935"/>
    </source>
</evidence>
<dbReference type="AlphaFoldDB" id="A0A8T2QX63"/>
<comment type="caution">
    <text evidence="1">The sequence shown here is derived from an EMBL/GenBank/DDBJ whole genome shotgun (WGS) entry which is preliminary data.</text>
</comment>
<keyword evidence="2" id="KW-1185">Reference proteome</keyword>
<dbReference type="EMBL" id="CM035436">
    <property type="protein sequence ID" value="KAH7288702.1"/>
    <property type="molecule type" value="Genomic_DNA"/>
</dbReference>
<gene>
    <name evidence="1" type="ORF">KP509_31G037600</name>
</gene>